<dbReference type="EMBL" id="CP035485">
    <property type="protein sequence ID" value="QDI90033.1"/>
    <property type="molecule type" value="Genomic_DNA"/>
</dbReference>
<reference evidence="18" key="1">
    <citation type="submission" date="2019-01" db="EMBL/GenBank/DDBJ databases">
        <title>Genomic analysis of Salicibibacter sp. NKC3-5.</title>
        <authorList>
            <person name="Oh Y.J."/>
        </authorList>
    </citation>
    <scope>NUCLEOTIDE SEQUENCE [LARGE SCALE GENOMIC DNA]</scope>
    <source>
        <strain evidence="18">NKC3-5</strain>
    </source>
</reference>
<evidence type="ECO:0000256" key="11">
    <source>
        <dbReference type="ARBA" id="ARBA00034617"/>
    </source>
</evidence>
<organism evidence="17 18">
    <name type="scientific">Salicibibacter halophilus</name>
    <dbReference type="NCBI Taxonomy" id="2502791"/>
    <lineage>
        <taxon>Bacteria</taxon>
        <taxon>Bacillati</taxon>
        <taxon>Bacillota</taxon>
        <taxon>Bacilli</taxon>
        <taxon>Bacillales</taxon>
        <taxon>Bacillaceae</taxon>
        <taxon>Salicibibacter</taxon>
    </lineage>
</organism>
<dbReference type="GO" id="GO:0008408">
    <property type="term" value="F:3'-5' exonuclease activity"/>
    <property type="evidence" value="ECO:0007669"/>
    <property type="project" value="UniProtKB-UniRule"/>
</dbReference>
<dbReference type="HAMAP" id="MF_01451">
    <property type="entry name" value="AddA"/>
    <property type="match status" value="1"/>
</dbReference>
<dbReference type="PROSITE" id="PS51198">
    <property type="entry name" value="UVRD_HELICASE_ATP_BIND"/>
    <property type="match status" value="1"/>
</dbReference>
<dbReference type="InterPro" id="IPR014017">
    <property type="entry name" value="DNA_helicase_UvrD-like_C"/>
</dbReference>
<feature type="domain" description="UvrD-like helicase C-terminal" evidence="16">
    <location>
        <begin position="514"/>
        <end position="821"/>
    </location>
</feature>
<keyword evidence="6 13" id="KW-0269">Exonuclease</keyword>
<keyword evidence="18" id="KW-1185">Reference proteome</keyword>
<keyword evidence="8 13" id="KW-0238">DNA-binding</keyword>
<comment type="subunit">
    <text evidence="13">Heterodimer of AddA and AddB/RexB.</text>
</comment>
<dbReference type="Gene3D" id="3.90.320.10">
    <property type="match status" value="1"/>
</dbReference>
<keyword evidence="10 13" id="KW-0413">Isomerase</keyword>
<keyword evidence="4 13" id="KW-0378">Hydrolase</keyword>
<dbReference type="KEGG" id="sale:EPH95_01630"/>
<dbReference type="Gene3D" id="3.40.50.300">
    <property type="entry name" value="P-loop containing nucleotide triphosphate hydrolases"/>
    <property type="match status" value="4"/>
</dbReference>
<keyword evidence="1 13" id="KW-0540">Nuclease</keyword>
<evidence type="ECO:0000256" key="6">
    <source>
        <dbReference type="ARBA" id="ARBA00022839"/>
    </source>
</evidence>
<dbReference type="InterPro" id="IPR027417">
    <property type="entry name" value="P-loop_NTPase"/>
</dbReference>
<accession>A0A514LDV0</accession>
<gene>
    <name evidence="13 17" type="primary">addA</name>
    <name evidence="17" type="ORF">EPH95_01630</name>
</gene>
<dbReference type="GO" id="GO:0016887">
    <property type="term" value="F:ATP hydrolysis activity"/>
    <property type="evidence" value="ECO:0007669"/>
    <property type="project" value="RHEA"/>
</dbReference>
<comment type="catalytic activity">
    <reaction evidence="11 13">
        <text>Couples ATP hydrolysis with the unwinding of duplex DNA by translocating in the 3'-5' direction.</text>
        <dbReference type="EC" id="5.6.2.4"/>
    </reaction>
</comment>
<evidence type="ECO:0000259" key="15">
    <source>
        <dbReference type="PROSITE" id="PS51198"/>
    </source>
</evidence>
<dbReference type="InterPro" id="IPR000212">
    <property type="entry name" value="DNA_helicase_UvrD/REP"/>
</dbReference>
<keyword evidence="7 13" id="KW-0067">ATP-binding</keyword>
<dbReference type="PROSITE" id="PS51217">
    <property type="entry name" value="UVRD_HELICASE_CTER"/>
    <property type="match status" value="1"/>
</dbReference>
<dbReference type="EC" id="5.6.2.4" evidence="13"/>
<evidence type="ECO:0000256" key="13">
    <source>
        <dbReference type="HAMAP-Rule" id="MF_01451"/>
    </source>
</evidence>
<dbReference type="GO" id="GO:0005829">
    <property type="term" value="C:cytosol"/>
    <property type="evidence" value="ECO:0007669"/>
    <property type="project" value="TreeGrafter"/>
</dbReference>
<name>A0A514LDV0_9BACI</name>
<keyword evidence="9 13" id="KW-0234">DNA repair</keyword>
<dbReference type="EC" id="3.1.-.-" evidence="13"/>
<keyword evidence="2 13" id="KW-0547">Nucleotide-binding</keyword>
<feature type="binding site" evidence="14">
    <location>
        <begin position="40"/>
        <end position="47"/>
    </location>
    <ligand>
        <name>ATP</name>
        <dbReference type="ChEBI" id="CHEBI:30616"/>
    </ligand>
</feature>
<dbReference type="InterPro" id="IPR014016">
    <property type="entry name" value="UvrD-like_ATP-bd"/>
</dbReference>
<keyword evidence="3 13" id="KW-0227">DNA damage</keyword>
<dbReference type="PANTHER" id="PTHR11070">
    <property type="entry name" value="UVRD / RECB / PCRA DNA HELICASE FAMILY MEMBER"/>
    <property type="match status" value="1"/>
</dbReference>
<dbReference type="RefSeq" id="WP_142086768.1">
    <property type="nucleotide sequence ID" value="NZ_CP035485.1"/>
</dbReference>
<dbReference type="Pfam" id="PF12705">
    <property type="entry name" value="PDDEXK_1"/>
    <property type="match status" value="1"/>
</dbReference>
<dbReference type="InterPro" id="IPR011604">
    <property type="entry name" value="PDDEXK-like_dom_sf"/>
</dbReference>
<comment type="catalytic activity">
    <reaction evidence="12 13">
        <text>ATP + H2O = ADP + phosphate + H(+)</text>
        <dbReference type="Rhea" id="RHEA:13065"/>
        <dbReference type="ChEBI" id="CHEBI:15377"/>
        <dbReference type="ChEBI" id="CHEBI:15378"/>
        <dbReference type="ChEBI" id="CHEBI:30616"/>
        <dbReference type="ChEBI" id="CHEBI:43474"/>
        <dbReference type="ChEBI" id="CHEBI:456216"/>
        <dbReference type="EC" id="5.6.2.4"/>
    </reaction>
</comment>
<dbReference type="Pfam" id="PF00580">
    <property type="entry name" value="UvrD-helicase"/>
    <property type="match status" value="1"/>
</dbReference>
<protein>
    <recommendedName>
        <fullName evidence="13">ATP-dependent helicase/nuclease subunit A</fullName>
        <ecNumber evidence="13">3.1.-.-</ecNumber>
        <ecNumber evidence="13">5.6.2.4</ecNumber>
    </recommendedName>
    <alternativeName>
        <fullName evidence="13">ATP-dependent helicase/nuclease AddA</fullName>
    </alternativeName>
    <alternativeName>
        <fullName evidence="13">DNA 3'-5' helicase AddA</fullName>
    </alternativeName>
</protein>
<dbReference type="AlphaFoldDB" id="A0A514LDV0"/>
<dbReference type="InterPro" id="IPR011335">
    <property type="entry name" value="Restrct_endonuc-II-like"/>
</dbReference>
<evidence type="ECO:0000256" key="1">
    <source>
        <dbReference type="ARBA" id="ARBA00022722"/>
    </source>
</evidence>
<evidence type="ECO:0000256" key="5">
    <source>
        <dbReference type="ARBA" id="ARBA00022806"/>
    </source>
</evidence>
<dbReference type="PANTHER" id="PTHR11070:SF48">
    <property type="entry name" value="ATP-DEPENDENT HELICASE_NUCLEASE SUBUNIT A"/>
    <property type="match status" value="1"/>
</dbReference>
<feature type="domain" description="UvrD-like helicase ATP-binding" evidence="15">
    <location>
        <begin position="19"/>
        <end position="487"/>
    </location>
</feature>
<dbReference type="NCBIfam" id="TIGR02785">
    <property type="entry name" value="addA_Gpos"/>
    <property type="match status" value="1"/>
</dbReference>
<dbReference type="GO" id="GO:0005524">
    <property type="term" value="F:ATP binding"/>
    <property type="evidence" value="ECO:0007669"/>
    <property type="project" value="UniProtKB-UniRule"/>
</dbReference>
<comment type="function">
    <text evidence="13">The heterodimer acts as both an ATP-dependent DNA helicase and an ATP-dependent, dual-direction single-stranded exonuclease. Recognizes the chi site generating a DNA molecule suitable for the initiation of homologous recombination. The AddA nuclease domain is required for chi fragment generation; this subunit has the helicase and 3' -&gt; 5' nuclease activities.</text>
</comment>
<dbReference type="GO" id="GO:0043138">
    <property type="term" value="F:3'-5' DNA helicase activity"/>
    <property type="evidence" value="ECO:0007669"/>
    <property type="project" value="UniProtKB-UniRule"/>
</dbReference>
<evidence type="ECO:0000256" key="2">
    <source>
        <dbReference type="ARBA" id="ARBA00022741"/>
    </source>
</evidence>
<comment type="similarity">
    <text evidence="13">Belongs to the helicase family. AddA subfamily.</text>
</comment>
<dbReference type="SUPFAM" id="SSF52540">
    <property type="entry name" value="P-loop containing nucleoside triphosphate hydrolases"/>
    <property type="match status" value="1"/>
</dbReference>
<evidence type="ECO:0000256" key="9">
    <source>
        <dbReference type="ARBA" id="ARBA00023204"/>
    </source>
</evidence>
<dbReference type="GO" id="GO:0033202">
    <property type="term" value="C:DNA helicase complex"/>
    <property type="evidence" value="ECO:0007669"/>
    <property type="project" value="TreeGrafter"/>
</dbReference>
<evidence type="ECO:0000256" key="3">
    <source>
        <dbReference type="ARBA" id="ARBA00022763"/>
    </source>
</evidence>
<evidence type="ECO:0000256" key="12">
    <source>
        <dbReference type="ARBA" id="ARBA00048988"/>
    </source>
</evidence>
<dbReference type="GO" id="GO:0003690">
    <property type="term" value="F:double-stranded DNA binding"/>
    <property type="evidence" value="ECO:0007669"/>
    <property type="project" value="UniProtKB-UniRule"/>
</dbReference>
<evidence type="ECO:0000256" key="4">
    <source>
        <dbReference type="ARBA" id="ARBA00022801"/>
    </source>
</evidence>
<evidence type="ECO:0000313" key="17">
    <source>
        <dbReference type="EMBL" id="QDI90033.1"/>
    </source>
</evidence>
<dbReference type="FunFam" id="3.40.50.300:FF:001236">
    <property type="entry name" value="ATP-dependent helicase/nuclease subunit A"/>
    <property type="match status" value="1"/>
</dbReference>
<evidence type="ECO:0000259" key="16">
    <source>
        <dbReference type="PROSITE" id="PS51217"/>
    </source>
</evidence>
<evidence type="ECO:0000256" key="10">
    <source>
        <dbReference type="ARBA" id="ARBA00023235"/>
    </source>
</evidence>
<dbReference type="OrthoDB" id="9810135at2"/>
<comment type="cofactor">
    <cofactor evidence="13">
        <name>Mg(2+)</name>
        <dbReference type="ChEBI" id="CHEBI:18420"/>
    </cofactor>
</comment>
<evidence type="ECO:0000313" key="18">
    <source>
        <dbReference type="Proteomes" id="UP000319756"/>
    </source>
</evidence>
<dbReference type="InterPro" id="IPR014152">
    <property type="entry name" value="AddA"/>
</dbReference>
<dbReference type="GO" id="GO:0000724">
    <property type="term" value="P:double-strand break repair via homologous recombination"/>
    <property type="evidence" value="ECO:0007669"/>
    <property type="project" value="UniProtKB-UniRule"/>
</dbReference>
<proteinExistence type="inferred from homology"/>
<dbReference type="Pfam" id="PF13361">
    <property type="entry name" value="UvrD_C"/>
    <property type="match status" value="1"/>
</dbReference>
<dbReference type="Proteomes" id="UP000319756">
    <property type="component" value="Chromosome"/>
</dbReference>
<dbReference type="SUPFAM" id="SSF52980">
    <property type="entry name" value="Restriction endonuclease-like"/>
    <property type="match status" value="1"/>
</dbReference>
<keyword evidence="5 13" id="KW-0347">Helicase</keyword>
<evidence type="ECO:0000256" key="14">
    <source>
        <dbReference type="PROSITE-ProRule" id="PRU00560"/>
    </source>
</evidence>
<evidence type="ECO:0000256" key="7">
    <source>
        <dbReference type="ARBA" id="ARBA00022840"/>
    </source>
</evidence>
<dbReference type="InterPro" id="IPR038726">
    <property type="entry name" value="PDDEXK_AddAB-type"/>
</dbReference>
<evidence type="ECO:0000256" key="8">
    <source>
        <dbReference type="ARBA" id="ARBA00023125"/>
    </source>
</evidence>
<sequence>MNPDTEPVQWQIDEKPSNVRWTDDQWRAIALRGGNILVSAAAGSGKTAVLVERIARRVIDPNDPAEIDRLLVVTFTNAAAAEMSVRIGERLDEAIKDNPGSLHLQRQRQLLNRAHISTLHSFCNEVIRHYYYEASIDPNVRVANDTEREILKEEVLDELLEEYYGSGEAHFFELVDAYSGDRSDEGIRKLLLSIFTQARAHPEPSRWLEEAACMYEYPYENVEDTPWGASFQAYAREKLQVAIEALQKAISLAEHPSGPAKYIDVLTREKQMLESLIQDQTWDNWHATFKHFSPERMPAKDKEAEASIAKESKSYRDQAKDIINDVADIFAASPNAHLDKIRDMKEHVRLLMTLVQAFSDRYAAVKKEKALIDYEDLEHLTLQILREENGKTPSMVALAYQDYFTEILTDEYQDTNRVQEAILQLLSNGCNRFMVGDVKQSIYRFRLAEPSLFLEKQQSYGTLKSADVRNIRSEGVRVDLAENFRSRKQVLDGVNYVFKQVMDETIGDVQYDERQVLRYGNMDYDQSATGYENEVVLLDRSGHANADEEEELQTAEKEGQWIAEKIESMVESRFPVYDKHLGQTRPLEYRDITVLMRTMNAAPTFMDVFKQAGIPTYAAQSGGYFRRVEVQVMMALLRVIDNPYQDIPLASVLRSPIVGLRENELAEIRLAGKGQPFYEAMKKIVAEQPVLPGDAKLSFIEEKQRAGGEWRNRVAAFYSHLQKWRSQARNHSLSQLIWDLFHETGYDAFVGGLPGGKERQANLHALYDRARAYEQTSFRGLFRFLRFVDRMEERGDDLEVARTLGEQENVVKIMSVHKSKGLEFPVLFVAGMTKQFNLKDAQSPIQIHQSLGFGSKYTDTEKRATFQTLPLITIKEEARKEQISEELRILYVAMTRAKEKAILVGSSKDREKTVETWMKKTTAEHEQLPFQTRAQAKTFFDWIGPSIIRHPASSVLRETAENPSAFTLADESEWNVDLADTQGFSADESKSDDLETTLTKVQALQPVEIASQDDTDAALVQKRLDWTYPRLSATTHFAKQSVSEIKKRTDNEDPYAAKPMREHHFQSTNATRPRFMQEDKGSLHRAEIGTAMHTVMQRISLQVDTISQIEAAIEEMKENEQLSETQAQAIDIHAIFRFLQSDLGKRVRQSSHVYREVPFTFVKPADQIYSGWSDKDPEPILIQGVADCLFRDDDQRLVLIDYKNDQINSRMNETLLRNRYEEQVQLYAEAIEQIWKIDVREKYLYFFDGGFTIQI</sequence>